<evidence type="ECO:0000256" key="2">
    <source>
        <dbReference type="ARBA" id="ARBA00022729"/>
    </source>
</evidence>
<dbReference type="Proteomes" id="UP001060070">
    <property type="component" value="Chromosome"/>
</dbReference>
<comment type="similarity">
    <text evidence="1">Belongs to the leucine-binding protein family.</text>
</comment>
<evidence type="ECO:0000313" key="5">
    <source>
        <dbReference type="EMBL" id="UTU54455.1"/>
    </source>
</evidence>
<organism evidence="5 6">
    <name type="scientific">Mesorhizobium ciceri</name>
    <dbReference type="NCBI Taxonomy" id="39645"/>
    <lineage>
        <taxon>Bacteria</taxon>
        <taxon>Pseudomonadati</taxon>
        <taxon>Pseudomonadota</taxon>
        <taxon>Alphaproteobacteria</taxon>
        <taxon>Hyphomicrobiales</taxon>
        <taxon>Phyllobacteriaceae</taxon>
        <taxon>Mesorhizobium</taxon>
    </lineage>
</organism>
<accession>A0AB38TIK3</accession>
<dbReference type="PANTHER" id="PTHR30483:SF6">
    <property type="entry name" value="PERIPLASMIC BINDING PROTEIN OF ABC TRANSPORTER FOR NATURAL AMINO ACIDS"/>
    <property type="match status" value="1"/>
</dbReference>
<dbReference type="GO" id="GO:0006865">
    <property type="term" value="P:amino acid transport"/>
    <property type="evidence" value="ECO:0007669"/>
    <property type="project" value="UniProtKB-KW"/>
</dbReference>
<proteinExistence type="inferred from homology"/>
<keyword evidence="3" id="KW-0813">Transport</keyword>
<feature type="domain" description="Leucine-binding protein" evidence="4">
    <location>
        <begin position="33"/>
        <end position="368"/>
    </location>
</feature>
<evidence type="ECO:0000259" key="4">
    <source>
        <dbReference type="Pfam" id="PF13458"/>
    </source>
</evidence>
<protein>
    <submittedName>
        <fullName evidence="5">ABC transporter substrate-binding protein</fullName>
    </submittedName>
</protein>
<dbReference type="EMBL" id="CP088147">
    <property type="protein sequence ID" value="UTU54455.1"/>
    <property type="molecule type" value="Genomic_DNA"/>
</dbReference>
<dbReference type="PANTHER" id="PTHR30483">
    <property type="entry name" value="LEUCINE-SPECIFIC-BINDING PROTEIN"/>
    <property type="match status" value="1"/>
</dbReference>
<dbReference type="SUPFAM" id="SSF53822">
    <property type="entry name" value="Periplasmic binding protein-like I"/>
    <property type="match status" value="1"/>
</dbReference>
<evidence type="ECO:0000313" key="6">
    <source>
        <dbReference type="Proteomes" id="UP001060070"/>
    </source>
</evidence>
<keyword evidence="2" id="KW-0732">Signal</keyword>
<dbReference type="Pfam" id="PF13458">
    <property type="entry name" value="Peripla_BP_6"/>
    <property type="match status" value="1"/>
</dbReference>
<dbReference type="CDD" id="cd06327">
    <property type="entry name" value="PBP1_SBP-like"/>
    <property type="match status" value="1"/>
</dbReference>
<evidence type="ECO:0000256" key="3">
    <source>
        <dbReference type="ARBA" id="ARBA00022970"/>
    </source>
</evidence>
<dbReference type="AlphaFoldDB" id="A0AB38TIK3"/>
<name>A0AB38TIK3_9HYPH</name>
<keyword evidence="3" id="KW-0029">Amino-acid transport</keyword>
<dbReference type="InterPro" id="IPR028081">
    <property type="entry name" value="Leu-bd"/>
</dbReference>
<reference evidence="5 6" key="1">
    <citation type="journal article" date="2022" name="Microbiol. Resour. Announc.">
        <title>Complete Genome Sequence of Mesorhizobium ciceri Strain R30, a Rhizobium Used as a Commercial Inoculant for Chickpea in Argentina.</title>
        <authorList>
            <person name="Foresto E."/>
            <person name="Revale S."/>
            <person name="Primo E."/>
            <person name="Nievas F."/>
            <person name="Carezzano E."/>
            <person name="Puente M."/>
            <person name="Alzari P."/>
            <person name="Mart M."/>
            <person name="Ben-Assaya M."/>
            <person name="Mornico D."/>
            <person name="Santoro M."/>
            <person name="Mart F."/>
            <person name="Giordano W."/>
            <person name="Bogino P."/>
        </authorList>
    </citation>
    <scope>NUCLEOTIDE SEQUENCE [LARGE SCALE GENOMIC DNA]</scope>
    <source>
        <strain evidence="5 6">R30</strain>
    </source>
</reference>
<dbReference type="RefSeq" id="WP_081714392.1">
    <property type="nucleotide sequence ID" value="NZ_CP088147.1"/>
</dbReference>
<gene>
    <name evidence="5" type="ORF">LRP29_14130</name>
</gene>
<keyword evidence="6" id="KW-1185">Reference proteome</keyword>
<dbReference type="Gene3D" id="3.40.50.2300">
    <property type="match status" value="2"/>
</dbReference>
<dbReference type="InterPro" id="IPR028082">
    <property type="entry name" value="Peripla_BP_I"/>
</dbReference>
<sequence length="405" mass="43943">MPMKTLAAVGLTIAIALTGTVPTSAQMKSSTFNILMLTDLSSVYSETSGPGDVEFAKMAVEDFGGKVNGVPIKVIVVDNKLDPALSVNKAREIIDSQGVNLITDVSSSAAAIAVAKLANERHILTTFVSPGTMALSNEACGKYTWHYGYDTSAMSVPVKQMTKEGTKKWYFIAADFAFGKSLLDSFSKAVKQNGGEIVGVDMVPFPNDDFSNYLLKAQAAGAQAIGILESGQDLRNAVKQAREFGLMDAGIKIVPGQLNLSDVKALGPDTWAGVNAALIWYWDLDDETRKFAKRFHEKLNFYPGDIHAGNYSAVYQVLKAVQELGTDDPDKVTKVLEGRRFSDMFAKDALMRKSDHLVVKRTFVGQVKPASGVKNDSDFFDITGSVPGDEAYYPETDSTCKHDWE</sequence>
<dbReference type="InterPro" id="IPR051010">
    <property type="entry name" value="BCAA_transport"/>
</dbReference>
<evidence type="ECO:0000256" key="1">
    <source>
        <dbReference type="ARBA" id="ARBA00010062"/>
    </source>
</evidence>